<accession>A0A1E5ULC0</accession>
<evidence type="ECO:0000313" key="2">
    <source>
        <dbReference type="Proteomes" id="UP000095767"/>
    </source>
</evidence>
<gene>
    <name evidence="1" type="ORF">BAE44_0025319</name>
</gene>
<name>A0A1E5ULC0_9POAL</name>
<protein>
    <submittedName>
        <fullName evidence="1">Uncharacterized protein</fullName>
    </submittedName>
</protein>
<proteinExistence type="predicted"/>
<dbReference type="AlphaFoldDB" id="A0A1E5ULC0"/>
<evidence type="ECO:0000313" key="1">
    <source>
        <dbReference type="EMBL" id="OEL13662.1"/>
    </source>
</evidence>
<organism evidence="1 2">
    <name type="scientific">Dichanthelium oligosanthes</name>
    <dbReference type="NCBI Taxonomy" id="888268"/>
    <lineage>
        <taxon>Eukaryota</taxon>
        <taxon>Viridiplantae</taxon>
        <taxon>Streptophyta</taxon>
        <taxon>Embryophyta</taxon>
        <taxon>Tracheophyta</taxon>
        <taxon>Spermatophyta</taxon>
        <taxon>Magnoliopsida</taxon>
        <taxon>Liliopsida</taxon>
        <taxon>Poales</taxon>
        <taxon>Poaceae</taxon>
        <taxon>PACMAD clade</taxon>
        <taxon>Panicoideae</taxon>
        <taxon>Panicodae</taxon>
        <taxon>Paniceae</taxon>
        <taxon>Dichantheliinae</taxon>
        <taxon>Dichanthelium</taxon>
    </lineage>
</organism>
<feature type="non-terminal residue" evidence="1">
    <location>
        <position position="74"/>
    </location>
</feature>
<sequence>MEEESEESEEELQDAAAACSVQELSNTMVQQRHRGSVPGRVPVLRNTMQGHTRIFSDYFAPNPVYNDDHFRRRF</sequence>
<dbReference type="EMBL" id="LWDX02072690">
    <property type="protein sequence ID" value="OEL13662.1"/>
    <property type="molecule type" value="Genomic_DNA"/>
</dbReference>
<dbReference type="OrthoDB" id="624774at2759"/>
<keyword evidence="2" id="KW-1185">Reference proteome</keyword>
<comment type="caution">
    <text evidence="1">The sequence shown here is derived from an EMBL/GenBank/DDBJ whole genome shotgun (WGS) entry which is preliminary data.</text>
</comment>
<dbReference type="Proteomes" id="UP000095767">
    <property type="component" value="Unassembled WGS sequence"/>
</dbReference>
<reference evidence="1 2" key="1">
    <citation type="submission" date="2016-09" db="EMBL/GenBank/DDBJ databases">
        <title>The draft genome of Dichanthelium oligosanthes: A C3 panicoid grass species.</title>
        <authorList>
            <person name="Studer A.J."/>
            <person name="Schnable J.C."/>
            <person name="Brutnell T.P."/>
        </authorList>
    </citation>
    <scope>NUCLEOTIDE SEQUENCE [LARGE SCALE GENOMIC DNA]</scope>
    <source>
        <strain evidence="2">cv. Kellogg 1175</strain>
        <tissue evidence="1">Leaf</tissue>
    </source>
</reference>